<dbReference type="AlphaFoldDB" id="A0A5C3LN19"/>
<proteinExistence type="inferred from homology"/>
<sequence>MSSLNKITVVLVGVTNGLGYSIAKALIANPKLSVTLFTRSSEANPLLKPLIEGGATIKQVDYTSVDTLASALRGIHTVISTIFPVDLTPTRNLLKAAVAAGVKRFVPSEFALTEETNAKLDVYNNKKQFWEEVRASGLEYTAFRNGVFLDYFATGAPVKYEEAPLYIASFILNIGAEKNELPGTGDEKITFTSVRDIGEFVSAAVLLEKWPEELGMAGETTTLNQIVRDAEEIVGRKFEVTYVPAEEWRKRADEIGATGDWMGRFMCQVKALLAEGKGEIKPYLNEVTDVKPIGVKDFLKKYWGTRV</sequence>
<name>A0A5C3LN19_9AGAR</name>
<feature type="domain" description="NmrA-like" evidence="4">
    <location>
        <begin position="6"/>
        <end position="250"/>
    </location>
</feature>
<evidence type="ECO:0000256" key="2">
    <source>
        <dbReference type="ARBA" id="ARBA00022857"/>
    </source>
</evidence>
<dbReference type="EMBL" id="ML213630">
    <property type="protein sequence ID" value="TFK34564.1"/>
    <property type="molecule type" value="Genomic_DNA"/>
</dbReference>
<gene>
    <name evidence="5" type="ORF">BDQ12DRAFT_613316</name>
</gene>
<evidence type="ECO:0000259" key="4">
    <source>
        <dbReference type="Pfam" id="PF05368"/>
    </source>
</evidence>
<dbReference type="SUPFAM" id="SSF51735">
    <property type="entry name" value="NAD(P)-binding Rossmann-fold domains"/>
    <property type="match status" value="1"/>
</dbReference>
<comment type="similarity">
    <text evidence="1">Belongs to the NmrA-type oxidoreductase family. Isoflavone reductase subfamily.</text>
</comment>
<keyword evidence="2" id="KW-0521">NADP</keyword>
<dbReference type="Gene3D" id="3.90.25.10">
    <property type="entry name" value="UDP-galactose 4-epimerase, domain 1"/>
    <property type="match status" value="1"/>
</dbReference>
<protein>
    <recommendedName>
        <fullName evidence="4">NmrA-like domain-containing protein</fullName>
    </recommendedName>
</protein>
<dbReference type="PANTHER" id="PTHR47706">
    <property type="entry name" value="NMRA-LIKE FAMILY PROTEIN"/>
    <property type="match status" value="1"/>
</dbReference>
<dbReference type="PANTHER" id="PTHR47706:SF4">
    <property type="entry name" value="NMRA-LIKE DOMAIN-CONTAINING PROTEIN"/>
    <property type="match status" value="1"/>
</dbReference>
<dbReference type="InterPro" id="IPR051609">
    <property type="entry name" value="NmrA/Isoflavone_reductase-like"/>
</dbReference>
<keyword evidence="6" id="KW-1185">Reference proteome</keyword>
<reference evidence="5 6" key="1">
    <citation type="journal article" date="2019" name="Nat. Ecol. Evol.">
        <title>Megaphylogeny resolves global patterns of mushroom evolution.</title>
        <authorList>
            <person name="Varga T."/>
            <person name="Krizsan K."/>
            <person name="Foldi C."/>
            <person name="Dima B."/>
            <person name="Sanchez-Garcia M."/>
            <person name="Sanchez-Ramirez S."/>
            <person name="Szollosi G.J."/>
            <person name="Szarkandi J.G."/>
            <person name="Papp V."/>
            <person name="Albert L."/>
            <person name="Andreopoulos W."/>
            <person name="Angelini C."/>
            <person name="Antonin V."/>
            <person name="Barry K.W."/>
            <person name="Bougher N.L."/>
            <person name="Buchanan P."/>
            <person name="Buyck B."/>
            <person name="Bense V."/>
            <person name="Catcheside P."/>
            <person name="Chovatia M."/>
            <person name="Cooper J."/>
            <person name="Damon W."/>
            <person name="Desjardin D."/>
            <person name="Finy P."/>
            <person name="Geml J."/>
            <person name="Haridas S."/>
            <person name="Hughes K."/>
            <person name="Justo A."/>
            <person name="Karasinski D."/>
            <person name="Kautmanova I."/>
            <person name="Kiss B."/>
            <person name="Kocsube S."/>
            <person name="Kotiranta H."/>
            <person name="LaButti K.M."/>
            <person name="Lechner B.E."/>
            <person name="Liimatainen K."/>
            <person name="Lipzen A."/>
            <person name="Lukacs Z."/>
            <person name="Mihaltcheva S."/>
            <person name="Morgado L.N."/>
            <person name="Niskanen T."/>
            <person name="Noordeloos M.E."/>
            <person name="Ohm R.A."/>
            <person name="Ortiz-Santana B."/>
            <person name="Ovrebo C."/>
            <person name="Racz N."/>
            <person name="Riley R."/>
            <person name="Savchenko A."/>
            <person name="Shiryaev A."/>
            <person name="Soop K."/>
            <person name="Spirin V."/>
            <person name="Szebenyi C."/>
            <person name="Tomsovsky M."/>
            <person name="Tulloss R.E."/>
            <person name="Uehling J."/>
            <person name="Grigoriev I.V."/>
            <person name="Vagvolgyi C."/>
            <person name="Papp T."/>
            <person name="Martin F.M."/>
            <person name="Miettinen O."/>
            <person name="Hibbett D.S."/>
            <person name="Nagy L.G."/>
        </authorList>
    </citation>
    <scope>NUCLEOTIDE SEQUENCE [LARGE SCALE GENOMIC DNA]</scope>
    <source>
        <strain evidence="5 6">CBS 166.37</strain>
    </source>
</reference>
<keyword evidence="3" id="KW-0560">Oxidoreductase</keyword>
<organism evidence="5 6">
    <name type="scientific">Crucibulum laeve</name>
    <dbReference type="NCBI Taxonomy" id="68775"/>
    <lineage>
        <taxon>Eukaryota</taxon>
        <taxon>Fungi</taxon>
        <taxon>Dikarya</taxon>
        <taxon>Basidiomycota</taxon>
        <taxon>Agaricomycotina</taxon>
        <taxon>Agaricomycetes</taxon>
        <taxon>Agaricomycetidae</taxon>
        <taxon>Agaricales</taxon>
        <taxon>Agaricineae</taxon>
        <taxon>Nidulariaceae</taxon>
        <taxon>Crucibulum</taxon>
    </lineage>
</organism>
<dbReference type="Pfam" id="PF05368">
    <property type="entry name" value="NmrA"/>
    <property type="match status" value="1"/>
</dbReference>
<evidence type="ECO:0000256" key="3">
    <source>
        <dbReference type="ARBA" id="ARBA00023002"/>
    </source>
</evidence>
<accession>A0A5C3LN19</accession>
<dbReference type="InterPro" id="IPR008030">
    <property type="entry name" value="NmrA-like"/>
</dbReference>
<evidence type="ECO:0000313" key="5">
    <source>
        <dbReference type="EMBL" id="TFK34564.1"/>
    </source>
</evidence>
<dbReference type="OrthoDB" id="9974981at2759"/>
<evidence type="ECO:0000313" key="6">
    <source>
        <dbReference type="Proteomes" id="UP000308652"/>
    </source>
</evidence>
<dbReference type="Proteomes" id="UP000308652">
    <property type="component" value="Unassembled WGS sequence"/>
</dbReference>
<dbReference type="GO" id="GO:0016491">
    <property type="term" value="F:oxidoreductase activity"/>
    <property type="evidence" value="ECO:0007669"/>
    <property type="project" value="UniProtKB-KW"/>
</dbReference>
<dbReference type="Gene3D" id="3.40.50.720">
    <property type="entry name" value="NAD(P)-binding Rossmann-like Domain"/>
    <property type="match status" value="1"/>
</dbReference>
<dbReference type="InterPro" id="IPR036291">
    <property type="entry name" value="NAD(P)-bd_dom_sf"/>
</dbReference>
<evidence type="ECO:0000256" key="1">
    <source>
        <dbReference type="ARBA" id="ARBA00005725"/>
    </source>
</evidence>